<keyword evidence="3" id="KW-1185">Reference proteome</keyword>
<dbReference type="AlphaFoldDB" id="A0A917WNR9"/>
<evidence type="ECO:0000256" key="1">
    <source>
        <dbReference type="SAM" id="MobiDB-lite"/>
    </source>
</evidence>
<gene>
    <name evidence="2" type="ORF">GCM10011594_44130</name>
</gene>
<reference evidence="2" key="2">
    <citation type="submission" date="2020-09" db="EMBL/GenBank/DDBJ databases">
        <authorList>
            <person name="Sun Q."/>
            <person name="Zhou Y."/>
        </authorList>
    </citation>
    <scope>NUCLEOTIDE SEQUENCE</scope>
    <source>
        <strain evidence="2">CGMCC 4.7308</strain>
    </source>
</reference>
<organism evidence="2 3">
    <name type="scientific">Nakamurella endophytica</name>
    <dbReference type="NCBI Taxonomy" id="1748367"/>
    <lineage>
        <taxon>Bacteria</taxon>
        <taxon>Bacillati</taxon>
        <taxon>Actinomycetota</taxon>
        <taxon>Actinomycetes</taxon>
        <taxon>Nakamurellales</taxon>
        <taxon>Nakamurellaceae</taxon>
        <taxon>Nakamurella</taxon>
    </lineage>
</organism>
<dbReference type="Proteomes" id="UP000655208">
    <property type="component" value="Unassembled WGS sequence"/>
</dbReference>
<comment type="caution">
    <text evidence="2">The sequence shown here is derived from an EMBL/GenBank/DDBJ whole genome shotgun (WGS) entry which is preliminary data.</text>
</comment>
<evidence type="ECO:0000313" key="2">
    <source>
        <dbReference type="EMBL" id="GGM19256.1"/>
    </source>
</evidence>
<evidence type="ECO:0000313" key="3">
    <source>
        <dbReference type="Proteomes" id="UP000655208"/>
    </source>
</evidence>
<dbReference type="RefSeq" id="WP_188945022.1">
    <property type="nucleotide sequence ID" value="NZ_BMNA01000024.1"/>
</dbReference>
<protein>
    <submittedName>
        <fullName evidence="2">Uncharacterized protein</fullName>
    </submittedName>
</protein>
<dbReference type="EMBL" id="BMNA01000024">
    <property type="protein sequence ID" value="GGM19256.1"/>
    <property type="molecule type" value="Genomic_DNA"/>
</dbReference>
<proteinExistence type="predicted"/>
<sequence length="138" mass="14594">MGPRPDPLEAAIELLIRGCGGRFAATGQPWVHVEDRGRAWIDFGELAEQLAADGPWSGGERRLLALAASLGADAGLLNENLPGLDRNNLALVLAAVSHAGGSQEHGPVAILFDDAGTPYRNPDRERPGPLYPWPSGRA</sequence>
<accession>A0A917WNR9</accession>
<feature type="region of interest" description="Disordered" evidence="1">
    <location>
        <begin position="114"/>
        <end position="138"/>
    </location>
</feature>
<name>A0A917WNR9_9ACTN</name>
<reference evidence="2" key="1">
    <citation type="journal article" date="2014" name="Int. J. Syst. Evol. Microbiol.">
        <title>Complete genome sequence of Corynebacterium casei LMG S-19264T (=DSM 44701T), isolated from a smear-ripened cheese.</title>
        <authorList>
            <consortium name="US DOE Joint Genome Institute (JGI-PGF)"/>
            <person name="Walter F."/>
            <person name="Albersmeier A."/>
            <person name="Kalinowski J."/>
            <person name="Ruckert C."/>
        </authorList>
    </citation>
    <scope>NUCLEOTIDE SEQUENCE</scope>
    <source>
        <strain evidence="2">CGMCC 4.7308</strain>
    </source>
</reference>